<gene>
    <name evidence="1" type="ordered locus">MTR_3g076850</name>
</gene>
<accession>G7J4A3</accession>
<evidence type="ECO:0000313" key="1">
    <source>
        <dbReference type="EMBL" id="AES71428.1"/>
    </source>
</evidence>
<evidence type="ECO:0000313" key="3">
    <source>
        <dbReference type="Proteomes" id="UP000002051"/>
    </source>
</evidence>
<reference evidence="1 3" key="2">
    <citation type="journal article" date="2014" name="BMC Genomics">
        <title>An improved genome release (version Mt4.0) for the model legume Medicago truncatula.</title>
        <authorList>
            <person name="Tang H."/>
            <person name="Krishnakumar V."/>
            <person name="Bidwell S."/>
            <person name="Rosen B."/>
            <person name="Chan A."/>
            <person name="Zhou S."/>
            <person name="Gentzbittel L."/>
            <person name="Childs K.L."/>
            <person name="Yandell M."/>
            <person name="Gundlach H."/>
            <person name="Mayer K.F."/>
            <person name="Schwartz D.C."/>
            <person name="Town C.D."/>
        </authorList>
    </citation>
    <scope>GENOME REANNOTATION</scope>
    <source>
        <strain evidence="2 3">cv. Jemalong A17</strain>
    </source>
</reference>
<keyword evidence="3" id="KW-1185">Reference proteome</keyword>
<reference evidence="2" key="3">
    <citation type="submission" date="2015-04" db="UniProtKB">
        <authorList>
            <consortium name="EnsemblPlants"/>
        </authorList>
    </citation>
    <scope>IDENTIFICATION</scope>
    <source>
        <strain evidence="2">cv. Jemalong A17</strain>
    </source>
</reference>
<dbReference type="EMBL" id="CM001219">
    <property type="protein sequence ID" value="AES71428.1"/>
    <property type="molecule type" value="Genomic_DNA"/>
</dbReference>
<organism evidence="1 3">
    <name type="scientific">Medicago truncatula</name>
    <name type="common">Barrel medic</name>
    <name type="synonym">Medicago tribuloides</name>
    <dbReference type="NCBI Taxonomy" id="3880"/>
    <lineage>
        <taxon>Eukaryota</taxon>
        <taxon>Viridiplantae</taxon>
        <taxon>Streptophyta</taxon>
        <taxon>Embryophyta</taxon>
        <taxon>Tracheophyta</taxon>
        <taxon>Spermatophyta</taxon>
        <taxon>Magnoliopsida</taxon>
        <taxon>eudicotyledons</taxon>
        <taxon>Gunneridae</taxon>
        <taxon>Pentapetalae</taxon>
        <taxon>rosids</taxon>
        <taxon>fabids</taxon>
        <taxon>Fabales</taxon>
        <taxon>Fabaceae</taxon>
        <taxon>Papilionoideae</taxon>
        <taxon>50 kb inversion clade</taxon>
        <taxon>NPAAA clade</taxon>
        <taxon>Hologalegina</taxon>
        <taxon>IRL clade</taxon>
        <taxon>Trifolieae</taxon>
        <taxon>Medicago</taxon>
    </lineage>
</organism>
<dbReference type="EnsemblPlants" id="AES71428">
    <property type="protein sequence ID" value="AES71428"/>
    <property type="gene ID" value="MTR_3g076850"/>
</dbReference>
<dbReference type="Proteomes" id="UP000002051">
    <property type="component" value="Chromosome 3"/>
</dbReference>
<protein>
    <submittedName>
        <fullName evidence="1 2">Uncharacterized protein</fullName>
    </submittedName>
</protein>
<sequence length="85" mass="9813">MNLELSDFNERIRLLRRIRSRGREDYLIGNQRKEEKGGGNSIFNLIDLDGDSSSATKCLTFNFVIEVSALRDRSEDQTYDSYTMA</sequence>
<reference evidence="1 3" key="1">
    <citation type="journal article" date="2011" name="Nature">
        <title>The Medicago genome provides insight into the evolution of rhizobial symbioses.</title>
        <authorList>
            <person name="Young N.D."/>
            <person name="Debelle F."/>
            <person name="Oldroyd G.E."/>
            <person name="Geurts R."/>
            <person name="Cannon S.B."/>
            <person name="Udvardi M.K."/>
            <person name="Benedito V.A."/>
            <person name="Mayer K.F."/>
            <person name="Gouzy J."/>
            <person name="Schoof H."/>
            <person name="Van de Peer Y."/>
            <person name="Proost S."/>
            <person name="Cook D.R."/>
            <person name="Meyers B.C."/>
            <person name="Spannagl M."/>
            <person name="Cheung F."/>
            <person name="De Mita S."/>
            <person name="Krishnakumar V."/>
            <person name="Gundlach H."/>
            <person name="Zhou S."/>
            <person name="Mudge J."/>
            <person name="Bharti A.K."/>
            <person name="Murray J.D."/>
            <person name="Naoumkina M.A."/>
            <person name="Rosen B."/>
            <person name="Silverstein K.A."/>
            <person name="Tang H."/>
            <person name="Rombauts S."/>
            <person name="Zhao P.X."/>
            <person name="Zhou P."/>
            <person name="Barbe V."/>
            <person name="Bardou P."/>
            <person name="Bechner M."/>
            <person name="Bellec A."/>
            <person name="Berger A."/>
            <person name="Berges H."/>
            <person name="Bidwell S."/>
            <person name="Bisseling T."/>
            <person name="Choisne N."/>
            <person name="Couloux A."/>
            <person name="Denny R."/>
            <person name="Deshpande S."/>
            <person name="Dai X."/>
            <person name="Doyle J.J."/>
            <person name="Dudez A.M."/>
            <person name="Farmer A.D."/>
            <person name="Fouteau S."/>
            <person name="Franken C."/>
            <person name="Gibelin C."/>
            <person name="Gish J."/>
            <person name="Goldstein S."/>
            <person name="Gonzalez A.J."/>
            <person name="Green P.J."/>
            <person name="Hallab A."/>
            <person name="Hartog M."/>
            <person name="Hua A."/>
            <person name="Humphray S.J."/>
            <person name="Jeong D.H."/>
            <person name="Jing Y."/>
            <person name="Jocker A."/>
            <person name="Kenton S.M."/>
            <person name="Kim D.J."/>
            <person name="Klee K."/>
            <person name="Lai H."/>
            <person name="Lang C."/>
            <person name="Lin S."/>
            <person name="Macmil S.L."/>
            <person name="Magdelenat G."/>
            <person name="Matthews L."/>
            <person name="McCorrison J."/>
            <person name="Monaghan E.L."/>
            <person name="Mun J.H."/>
            <person name="Najar F.Z."/>
            <person name="Nicholson C."/>
            <person name="Noirot C."/>
            <person name="O'Bleness M."/>
            <person name="Paule C.R."/>
            <person name="Poulain J."/>
            <person name="Prion F."/>
            <person name="Qin B."/>
            <person name="Qu C."/>
            <person name="Retzel E.F."/>
            <person name="Riddle C."/>
            <person name="Sallet E."/>
            <person name="Samain S."/>
            <person name="Samson N."/>
            <person name="Sanders I."/>
            <person name="Saurat O."/>
            <person name="Scarpelli C."/>
            <person name="Schiex T."/>
            <person name="Segurens B."/>
            <person name="Severin A.J."/>
            <person name="Sherrier D.J."/>
            <person name="Shi R."/>
            <person name="Sims S."/>
            <person name="Singer S.R."/>
            <person name="Sinharoy S."/>
            <person name="Sterck L."/>
            <person name="Viollet A."/>
            <person name="Wang B.B."/>
            <person name="Wang K."/>
            <person name="Wang M."/>
            <person name="Wang X."/>
            <person name="Warfsmann J."/>
            <person name="Weissenbach J."/>
            <person name="White D.D."/>
            <person name="White J.D."/>
            <person name="Wiley G.B."/>
            <person name="Wincker P."/>
            <person name="Xing Y."/>
            <person name="Yang L."/>
            <person name="Yao Z."/>
            <person name="Ying F."/>
            <person name="Zhai J."/>
            <person name="Zhou L."/>
            <person name="Zuber A."/>
            <person name="Denarie J."/>
            <person name="Dixon R.A."/>
            <person name="May G.D."/>
            <person name="Schwartz D.C."/>
            <person name="Rogers J."/>
            <person name="Quetier F."/>
            <person name="Town C.D."/>
            <person name="Roe B.A."/>
        </authorList>
    </citation>
    <scope>NUCLEOTIDE SEQUENCE [LARGE SCALE GENOMIC DNA]</scope>
    <source>
        <strain evidence="1">A17</strain>
        <strain evidence="2 3">cv. Jemalong A17</strain>
    </source>
</reference>
<dbReference type="HOGENOM" id="CLU_2516030_0_0_1"/>
<name>G7J4A3_MEDTR</name>
<proteinExistence type="predicted"/>
<dbReference type="AlphaFoldDB" id="G7J4A3"/>
<dbReference type="PaxDb" id="3880-AES71428"/>
<evidence type="ECO:0000313" key="2">
    <source>
        <dbReference type="EnsemblPlants" id="AES71428"/>
    </source>
</evidence>